<protein>
    <recommendedName>
        <fullName evidence="3 5">acylphosphatase</fullName>
        <ecNumber evidence="2 5">3.6.1.7</ecNumber>
    </recommendedName>
</protein>
<keyword evidence="9" id="KW-1185">Reference proteome</keyword>
<keyword evidence="5 8" id="KW-0378">Hydrolase</keyword>
<organism evidence="8 9">
    <name type="scientific">Marinobacter xestospongiae</name>
    <dbReference type="NCBI Taxonomy" id="994319"/>
    <lineage>
        <taxon>Bacteria</taxon>
        <taxon>Pseudomonadati</taxon>
        <taxon>Pseudomonadota</taxon>
        <taxon>Gammaproteobacteria</taxon>
        <taxon>Pseudomonadales</taxon>
        <taxon>Marinobacteraceae</taxon>
        <taxon>Marinobacter</taxon>
    </lineage>
</organism>
<dbReference type="InterPro" id="IPR036046">
    <property type="entry name" value="Acylphosphatase-like_dom_sf"/>
</dbReference>
<evidence type="ECO:0000256" key="6">
    <source>
        <dbReference type="RuleBase" id="RU004168"/>
    </source>
</evidence>
<sequence length="92" mass="10276">MNNERWTLLIHGRVQGVYYRASTVETAGELGLTGYARNLPDGSVEVVAEGDREALEQLHRWCEQGPPAARVDRTEVARSEATGEFGTFDVRR</sequence>
<dbReference type="Proteomes" id="UP001269819">
    <property type="component" value="Unassembled WGS sequence"/>
</dbReference>
<comment type="catalytic activity">
    <reaction evidence="4 5">
        <text>an acyl phosphate + H2O = a carboxylate + phosphate + H(+)</text>
        <dbReference type="Rhea" id="RHEA:14965"/>
        <dbReference type="ChEBI" id="CHEBI:15377"/>
        <dbReference type="ChEBI" id="CHEBI:15378"/>
        <dbReference type="ChEBI" id="CHEBI:29067"/>
        <dbReference type="ChEBI" id="CHEBI:43474"/>
        <dbReference type="ChEBI" id="CHEBI:59918"/>
        <dbReference type="EC" id="3.6.1.7"/>
    </reaction>
</comment>
<dbReference type="RefSeq" id="WP_248164171.1">
    <property type="nucleotide sequence ID" value="NZ_BAABBC010000038.1"/>
</dbReference>
<proteinExistence type="inferred from homology"/>
<dbReference type="InterPro" id="IPR017968">
    <property type="entry name" value="Acylphosphatase_CS"/>
</dbReference>
<dbReference type="PANTHER" id="PTHR47268:SF4">
    <property type="entry name" value="ACYLPHOSPHATASE"/>
    <property type="match status" value="1"/>
</dbReference>
<evidence type="ECO:0000256" key="4">
    <source>
        <dbReference type="ARBA" id="ARBA00047645"/>
    </source>
</evidence>
<feature type="domain" description="Acylphosphatase-like" evidence="7">
    <location>
        <begin position="5"/>
        <end position="92"/>
    </location>
</feature>
<reference evidence="8 9" key="1">
    <citation type="submission" date="2023-10" db="EMBL/GenBank/DDBJ databases">
        <title>Characteristics and mechanism of a salt-tolerant marine origin heterotrophic nitrifying- aerobic denitrifying bacteria Marinobacter xestospongiae HN1.</title>
        <authorList>
            <person name="Qi R."/>
        </authorList>
    </citation>
    <scope>NUCLEOTIDE SEQUENCE [LARGE SCALE GENOMIC DNA]</scope>
    <source>
        <strain evidence="8 9">HN1</strain>
    </source>
</reference>
<dbReference type="EMBL" id="JAWIIJ010000007">
    <property type="protein sequence ID" value="MDV2079375.1"/>
    <property type="molecule type" value="Genomic_DNA"/>
</dbReference>
<dbReference type="Gene3D" id="3.30.70.100">
    <property type="match status" value="1"/>
</dbReference>
<dbReference type="NCBIfam" id="NF011000">
    <property type="entry name" value="PRK14426.1"/>
    <property type="match status" value="1"/>
</dbReference>
<comment type="caution">
    <text evidence="8">The sequence shown here is derived from an EMBL/GenBank/DDBJ whole genome shotgun (WGS) entry which is preliminary data.</text>
</comment>
<evidence type="ECO:0000256" key="2">
    <source>
        <dbReference type="ARBA" id="ARBA00012150"/>
    </source>
</evidence>
<accession>A0ABU3VYL9</accession>
<evidence type="ECO:0000256" key="1">
    <source>
        <dbReference type="ARBA" id="ARBA00005614"/>
    </source>
</evidence>
<evidence type="ECO:0000256" key="3">
    <source>
        <dbReference type="ARBA" id="ARBA00015991"/>
    </source>
</evidence>
<dbReference type="InterPro" id="IPR001792">
    <property type="entry name" value="Acylphosphatase-like_dom"/>
</dbReference>
<evidence type="ECO:0000259" key="7">
    <source>
        <dbReference type="PROSITE" id="PS51160"/>
    </source>
</evidence>
<feature type="active site" evidence="5">
    <location>
        <position position="20"/>
    </location>
</feature>
<dbReference type="Pfam" id="PF00708">
    <property type="entry name" value="Acylphosphatase"/>
    <property type="match status" value="1"/>
</dbReference>
<dbReference type="GO" id="GO:0003998">
    <property type="term" value="F:acylphosphatase activity"/>
    <property type="evidence" value="ECO:0007669"/>
    <property type="project" value="UniProtKB-EC"/>
</dbReference>
<evidence type="ECO:0000313" key="8">
    <source>
        <dbReference type="EMBL" id="MDV2079375.1"/>
    </source>
</evidence>
<dbReference type="InterPro" id="IPR020456">
    <property type="entry name" value="Acylphosphatase"/>
</dbReference>
<dbReference type="PANTHER" id="PTHR47268">
    <property type="entry name" value="ACYLPHOSPHATASE"/>
    <property type="match status" value="1"/>
</dbReference>
<evidence type="ECO:0000313" key="9">
    <source>
        <dbReference type="Proteomes" id="UP001269819"/>
    </source>
</evidence>
<evidence type="ECO:0000256" key="5">
    <source>
        <dbReference type="PROSITE-ProRule" id="PRU00520"/>
    </source>
</evidence>
<gene>
    <name evidence="8" type="primary">yccX</name>
    <name evidence="8" type="ORF">RYS15_11800</name>
</gene>
<dbReference type="PROSITE" id="PS00151">
    <property type="entry name" value="ACYLPHOSPHATASE_2"/>
    <property type="match status" value="1"/>
</dbReference>
<dbReference type="PROSITE" id="PS51160">
    <property type="entry name" value="ACYLPHOSPHATASE_3"/>
    <property type="match status" value="1"/>
</dbReference>
<comment type="similarity">
    <text evidence="1 6">Belongs to the acylphosphatase family.</text>
</comment>
<dbReference type="EC" id="3.6.1.7" evidence="2 5"/>
<dbReference type="SUPFAM" id="SSF54975">
    <property type="entry name" value="Acylphosphatase/BLUF domain-like"/>
    <property type="match status" value="1"/>
</dbReference>
<name>A0ABU3VYL9_9GAMM</name>
<feature type="active site" evidence="5">
    <location>
        <position position="38"/>
    </location>
</feature>